<accession>A0A8T7M6R3</accession>
<dbReference type="Proteomes" id="UP000521676">
    <property type="component" value="Unassembled WGS sequence"/>
</dbReference>
<proteinExistence type="predicted"/>
<sequence>MKKVAIFGGIAVVALIAALVAVLIWVDTDFLRKLSYVSLSMMSVFACGLLIAVTALVAILAALIQVLNNLTREKVSPLIDKVNEAADTARGTAVYVGEGIVSPMVRLASLLAAVRGAVSALFTKRS</sequence>
<evidence type="ECO:0000313" key="4">
    <source>
        <dbReference type="Proteomes" id="UP000521676"/>
    </source>
</evidence>
<feature type="transmembrane region" description="Helical" evidence="1">
    <location>
        <begin position="6"/>
        <end position="26"/>
    </location>
</feature>
<dbReference type="Proteomes" id="UP001431572">
    <property type="component" value="Chromosome 2"/>
</dbReference>
<evidence type="ECO:0000313" key="3">
    <source>
        <dbReference type="EMBL" id="WJW69730.1"/>
    </source>
</evidence>
<evidence type="ECO:0000313" key="5">
    <source>
        <dbReference type="Proteomes" id="UP001431572"/>
    </source>
</evidence>
<keyword evidence="1" id="KW-1133">Transmembrane helix</keyword>
<dbReference type="AlphaFoldDB" id="A0A8T7M6R3"/>
<keyword evidence="1" id="KW-0472">Membrane</keyword>
<organism evidence="2 4">
    <name type="scientific">Candidatus Chlorohelix allophototropha</name>
    <dbReference type="NCBI Taxonomy" id="3003348"/>
    <lineage>
        <taxon>Bacteria</taxon>
        <taxon>Bacillati</taxon>
        <taxon>Chloroflexota</taxon>
        <taxon>Chloroflexia</taxon>
        <taxon>Candidatus Chloroheliales</taxon>
        <taxon>Candidatus Chloroheliaceae</taxon>
        <taxon>Candidatus Chlorohelix</taxon>
    </lineage>
</organism>
<feature type="transmembrane region" description="Helical" evidence="1">
    <location>
        <begin position="38"/>
        <end position="64"/>
    </location>
</feature>
<reference evidence="3" key="2">
    <citation type="journal article" date="2024" name="Nature">
        <title>Anoxygenic phototroph of the Chloroflexota uses a type I reaction centre.</title>
        <authorList>
            <person name="Tsuji J.M."/>
            <person name="Shaw N.A."/>
            <person name="Nagashima S."/>
            <person name="Venkiteswaran J.J."/>
            <person name="Schiff S.L."/>
            <person name="Watanabe T."/>
            <person name="Fukui M."/>
            <person name="Hanada S."/>
            <person name="Tank M."/>
            <person name="Neufeld J.D."/>
        </authorList>
    </citation>
    <scope>NUCLEOTIDE SEQUENCE</scope>
    <source>
        <strain evidence="3">L227-S17</strain>
    </source>
</reference>
<reference evidence="2 4" key="1">
    <citation type="submission" date="2020-06" db="EMBL/GenBank/DDBJ databases">
        <title>Anoxygenic phototrophic Chloroflexota member uses a Type I reaction center.</title>
        <authorList>
            <person name="Tsuji J.M."/>
            <person name="Shaw N.A."/>
            <person name="Nagashima S."/>
            <person name="Venkiteswaran J."/>
            <person name="Schiff S.L."/>
            <person name="Hanada S."/>
            <person name="Tank M."/>
            <person name="Neufeld J.D."/>
        </authorList>
    </citation>
    <scope>NUCLEOTIDE SEQUENCE [LARGE SCALE GENOMIC DNA]</scope>
    <source>
        <strain evidence="2">L227-S17</strain>
    </source>
</reference>
<evidence type="ECO:0000313" key="2">
    <source>
        <dbReference type="EMBL" id="NWJ47825.1"/>
    </source>
</evidence>
<dbReference type="EMBL" id="JACATZ010000003">
    <property type="protein sequence ID" value="NWJ47825.1"/>
    <property type="molecule type" value="Genomic_DNA"/>
</dbReference>
<keyword evidence="5" id="KW-1185">Reference proteome</keyword>
<name>A0A8T7M6R3_9CHLR</name>
<evidence type="ECO:0000256" key="1">
    <source>
        <dbReference type="SAM" id="Phobius"/>
    </source>
</evidence>
<dbReference type="RefSeq" id="WP_341471602.1">
    <property type="nucleotide sequence ID" value="NZ_CP128400.1"/>
</dbReference>
<dbReference type="EMBL" id="CP128400">
    <property type="protein sequence ID" value="WJW69730.1"/>
    <property type="molecule type" value="Genomic_DNA"/>
</dbReference>
<protein>
    <submittedName>
        <fullName evidence="2">Uncharacterized protein</fullName>
    </submittedName>
</protein>
<gene>
    <name evidence="2" type="ORF">HXX08_18385</name>
    <name evidence="3" type="ORF">OZ401_003359</name>
</gene>
<keyword evidence="1" id="KW-0812">Transmembrane</keyword>